<keyword evidence="3" id="KW-0378">Hydrolase</keyword>
<gene>
    <name evidence="3" type="ORF">QRT03_12815</name>
</gene>
<sequence>MDAALGPRPVTGPDPQLTFEELGTPLHAATFVVLDLETTGGPPAGPDAAGGPDAITEIGAVKVRGGRVVGEYATLVDPGRDVPPQIVALTGITTAMVRDAPRLPAVLPGFLEFCAGAVVVAHNAPFDVGHLRAACRRHGSAWPRPPVVCTARLARKVLTRDEAPSCRLSALATLFRAATRPVHRALDDARATVDVLHGLLERVGGQGVASLEDLLALQVETTPAQRGKRHLADAVPHAAGVYLFRGPADEVLYVGTSNDLRRRVRSYFTGSEKRARVKEMVALAERVDWVECAHALEAEVRELRLLAGHAPRYNRRSRYPHKGWWITLTDEPFPRWSVVRTPRTDAVGPFGRRPDAVRAVEALVDAVALRPCTQRIPARGGRGSPCALHGLGRCGAPCAGLQSAAEYAPAVDGALALVRGGSDDGLVRLRDRVSALAAGERFDAAAAQRDRLADLAGALGRVQRLSAVAGTEELVAARPDGTGGWELAVVRHGRLAAAGTARRGVPPMPVVETLVSAAETVRPGAGPLGGAPPEEVGVITRWLERPGTRMVRTTAPWAVPARGAGAWAEWVARAREAARTTIDPEAAHRPGGGPAADRRPGDGAGTGPPSRVAAEHAGPPRAGRHRRTREPP</sequence>
<evidence type="ECO:0000313" key="4">
    <source>
        <dbReference type="Proteomes" id="UP001231924"/>
    </source>
</evidence>
<dbReference type="InterPro" id="IPR006054">
    <property type="entry name" value="DnaQ"/>
</dbReference>
<dbReference type="CDD" id="cd06127">
    <property type="entry name" value="DEDDh"/>
    <property type="match status" value="1"/>
</dbReference>
<proteinExistence type="predicted"/>
<dbReference type="NCBIfam" id="NF005905">
    <property type="entry name" value="PRK07883.1-3"/>
    <property type="match status" value="1"/>
</dbReference>
<accession>A0ABT7M8C5</accession>
<organism evidence="3 4">
    <name type="scientific">Actinomycetospora termitidis</name>
    <dbReference type="NCBI Taxonomy" id="3053470"/>
    <lineage>
        <taxon>Bacteria</taxon>
        <taxon>Bacillati</taxon>
        <taxon>Actinomycetota</taxon>
        <taxon>Actinomycetes</taxon>
        <taxon>Pseudonocardiales</taxon>
        <taxon>Pseudonocardiaceae</taxon>
        <taxon>Actinomycetospora</taxon>
    </lineage>
</organism>
<dbReference type="NCBIfam" id="NF005907">
    <property type="entry name" value="PRK07883.1-5"/>
    <property type="match status" value="1"/>
</dbReference>
<name>A0ABT7M8C5_9PSEU</name>
<reference evidence="3 4" key="1">
    <citation type="submission" date="2023-06" db="EMBL/GenBank/DDBJ databases">
        <title>Actinomycetospora Odt1-22.</title>
        <authorList>
            <person name="Supong K."/>
        </authorList>
    </citation>
    <scope>NUCLEOTIDE SEQUENCE [LARGE SCALE GENOMIC DNA]</scope>
    <source>
        <strain evidence="3 4">Odt1-22</strain>
    </source>
</reference>
<dbReference type="InterPro" id="IPR036397">
    <property type="entry name" value="RNaseH_sf"/>
</dbReference>
<feature type="domain" description="GIY-YIG" evidence="2">
    <location>
        <begin position="237"/>
        <end position="315"/>
    </location>
</feature>
<dbReference type="InterPro" id="IPR050066">
    <property type="entry name" value="UvrABC_protein_C"/>
</dbReference>
<dbReference type="Pfam" id="PF01541">
    <property type="entry name" value="GIY-YIG"/>
    <property type="match status" value="1"/>
</dbReference>
<dbReference type="InterPro" id="IPR000305">
    <property type="entry name" value="GIY-YIG_endonuc"/>
</dbReference>
<dbReference type="InterPro" id="IPR013520">
    <property type="entry name" value="Ribonucl_H"/>
</dbReference>
<dbReference type="PANTHER" id="PTHR30562:SF1">
    <property type="entry name" value="UVRABC SYSTEM PROTEIN C"/>
    <property type="match status" value="1"/>
</dbReference>
<dbReference type="SUPFAM" id="SSF53098">
    <property type="entry name" value="Ribonuclease H-like"/>
    <property type="match status" value="1"/>
</dbReference>
<dbReference type="NCBIfam" id="TIGR00573">
    <property type="entry name" value="dnaq"/>
    <property type="match status" value="1"/>
</dbReference>
<comment type="caution">
    <text evidence="3">The sequence shown here is derived from an EMBL/GenBank/DDBJ whole genome shotgun (WGS) entry which is preliminary data.</text>
</comment>
<dbReference type="InterPro" id="IPR035901">
    <property type="entry name" value="GIY-YIG_endonuc_sf"/>
</dbReference>
<evidence type="ECO:0000259" key="2">
    <source>
        <dbReference type="PROSITE" id="PS50164"/>
    </source>
</evidence>
<protein>
    <submittedName>
        <fullName evidence="3">DEDD exonuclease domain-containing protein</fullName>
    </submittedName>
</protein>
<keyword evidence="3" id="KW-0540">Nuclease</keyword>
<dbReference type="SMART" id="SM00465">
    <property type="entry name" value="GIYc"/>
    <property type="match status" value="1"/>
</dbReference>
<dbReference type="Gene3D" id="3.40.1440.10">
    <property type="entry name" value="GIY-YIG endonuclease"/>
    <property type="match status" value="1"/>
</dbReference>
<dbReference type="GO" id="GO:0004527">
    <property type="term" value="F:exonuclease activity"/>
    <property type="evidence" value="ECO:0007669"/>
    <property type="project" value="UniProtKB-KW"/>
</dbReference>
<dbReference type="InterPro" id="IPR047296">
    <property type="entry name" value="GIY-YIG_UvrC_Cho"/>
</dbReference>
<dbReference type="Pfam" id="PF00929">
    <property type="entry name" value="RNase_T"/>
    <property type="match status" value="1"/>
</dbReference>
<dbReference type="SMART" id="SM00479">
    <property type="entry name" value="EXOIII"/>
    <property type="match status" value="1"/>
</dbReference>
<dbReference type="Proteomes" id="UP001231924">
    <property type="component" value="Unassembled WGS sequence"/>
</dbReference>
<dbReference type="RefSeq" id="WP_286053209.1">
    <property type="nucleotide sequence ID" value="NZ_JASVWF010000002.1"/>
</dbReference>
<dbReference type="EMBL" id="JASVWF010000002">
    <property type="protein sequence ID" value="MDL5156843.1"/>
    <property type="molecule type" value="Genomic_DNA"/>
</dbReference>
<evidence type="ECO:0000313" key="3">
    <source>
        <dbReference type="EMBL" id="MDL5156843.1"/>
    </source>
</evidence>
<dbReference type="CDD" id="cd10434">
    <property type="entry name" value="GIY-YIG_UvrC_Cho"/>
    <property type="match status" value="1"/>
</dbReference>
<dbReference type="PROSITE" id="PS50164">
    <property type="entry name" value="GIY_YIG"/>
    <property type="match status" value="1"/>
</dbReference>
<dbReference type="PANTHER" id="PTHR30562">
    <property type="entry name" value="UVRC/OXIDOREDUCTASE"/>
    <property type="match status" value="1"/>
</dbReference>
<keyword evidence="4" id="KW-1185">Reference proteome</keyword>
<evidence type="ECO:0000256" key="1">
    <source>
        <dbReference type="SAM" id="MobiDB-lite"/>
    </source>
</evidence>
<dbReference type="SUPFAM" id="SSF82771">
    <property type="entry name" value="GIY-YIG endonuclease"/>
    <property type="match status" value="1"/>
</dbReference>
<dbReference type="Gene3D" id="3.30.420.10">
    <property type="entry name" value="Ribonuclease H-like superfamily/Ribonuclease H"/>
    <property type="match status" value="1"/>
</dbReference>
<keyword evidence="3" id="KW-0269">Exonuclease</keyword>
<feature type="region of interest" description="Disordered" evidence="1">
    <location>
        <begin position="580"/>
        <end position="632"/>
    </location>
</feature>
<dbReference type="InterPro" id="IPR012337">
    <property type="entry name" value="RNaseH-like_sf"/>
</dbReference>
<feature type="compositionally biased region" description="Basic residues" evidence="1">
    <location>
        <begin position="622"/>
        <end position="632"/>
    </location>
</feature>